<proteinExistence type="predicted"/>
<dbReference type="Pfam" id="PF13618">
    <property type="entry name" value="Gluconate_2-dh3"/>
    <property type="match status" value="1"/>
</dbReference>
<accession>A0A934WNB0</accession>
<dbReference type="RefSeq" id="WP_201172581.1">
    <property type="nucleotide sequence ID" value="NZ_JAEPWM010000005.1"/>
</dbReference>
<reference evidence="1" key="2">
    <citation type="submission" date="2021-01" db="EMBL/GenBank/DDBJ databases">
        <authorList>
            <person name="Kang M."/>
        </authorList>
    </citation>
    <scope>NUCLEOTIDE SEQUENCE</scope>
    <source>
        <strain evidence="1">KACC 17527</strain>
    </source>
</reference>
<dbReference type="Proteomes" id="UP000630528">
    <property type="component" value="Unassembled WGS sequence"/>
</dbReference>
<reference evidence="1" key="1">
    <citation type="journal article" date="2012" name="J. Microbiol. Biotechnol.">
        <title>Ramlibacter ginsenosidimutans sp. nov., with ginsenoside-converting activity.</title>
        <authorList>
            <person name="Wang L."/>
            <person name="An D.S."/>
            <person name="Kim S.G."/>
            <person name="Jin F.X."/>
            <person name="Kim S.C."/>
            <person name="Lee S.T."/>
            <person name="Im W.T."/>
        </authorList>
    </citation>
    <scope>NUCLEOTIDE SEQUENCE</scope>
    <source>
        <strain evidence="1">KACC 17527</strain>
    </source>
</reference>
<protein>
    <submittedName>
        <fullName evidence="1">Gluconate 2-dehydrogenase subunit 3 family protein</fullName>
    </submittedName>
</protein>
<dbReference type="EMBL" id="JAEPWM010000005">
    <property type="protein sequence ID" value="MBK6007368.1"/>
    <property type="molecule type" value="Genomic_DNA"/>
</dbReference>
<comment type="caution">
    <text evidence="1">The sequence shown here is derived from an EMBL/GenBank/DDBJ whole genome shotgun (WGS) entry which is preliminary data.</text>
</comment>
<organism evidence="1 2">
    <name type="scientific">Ramlibacter ginsenosidimutans</name>
    <dbReference type="NCBI Taxonomy" id="502333"/>
    <lineage>
        <taxon>Bacteria</taxon>
        <taxon>Pseudomonadati</taxon>
        <taxon>Pseudomonadota</taxon>
        <taxon>Betaproteobacteria</taxon>
        <taxon>Burkholderiales</taxon>
        <taxon>Comamonadaceae</taxon>
        <taxon>Ramlibacter</taxon>
    </lineage>
</organism>
<evidence type="ECO:0000313" key="1">
    <source>
        <dbReference type="EMBL" id="MBK6007368.1"/>
    </source>
</evidence>
<name>A0A934WNB0_9BURK</name>
<dbReference type="AlphaFoldDB" id="A0A934WNB0"/>
<sequence length="254" mass="27559">MKPTDPESRGPALTRRRLLTAGVIVPVTGAAAARVIQGDMPWQESEAAAPPAATHGPAQSGYLFFAAAEGVFVEAAVARLIPKDDLGAGALEAGVPTFIDRQLAGDYGRGQDWYMQGPWGEGEPTQGYQTRLTPASLYRIAIREIDDAVNKEGRAGTFAKLGADDQDRWLKQLEEGKAQLATADAKSFFQMLMQNTLEGFWADPIYGGNKDMVGWKLIGFPGARYDHSPFVTKHNQRYPLPPVAISGRPEWSKG</sequence>
<keyword evidence="2" id="KW-1185">Reference proteome</keyword>
<dbReference type="InterPro" id="IPR027056">
    <property type="entry name" value="Gluconate_2DH_su3"/>
</dbReference>
<gene>
    <name evidence="1" type="ORF">JJB11_14800</name>
</gene>
<dbReference type="InterPro" id="IPR006311">
    <property type="entry name" value="TAT_signal"/>
</dbReference>
<evidence type="ECO:0000313" key="2">
    <source>
        <dbReference type="Proteomes" id="UP000630528"/>
    </source>
</evidence>
<dbReference type="PROSITE" id="PS51318">
    <property type="entry name" value="TAT"/>
    <property type="match status" value="1"/>
</dbReference>